<protein>
    <submittedName>
        <fullName evidence="2">Uncharacterized protein</fullName>
    </submittedName>
</protein>
<evidence type="ECO:0000313" key="2">
    <source>
        <dbReference type="EMBL" id="GEU93328.1"/>
    </source>
</evidence>
<proteinExistence type="predicted"/>
<evidence type="ECO:0000256" key="1">
    <source>
        <dbReference type="SAM" id="MobiDB-lite"/>
    </source>
</evidence>
<comment type="caution">
    <text evidence="2">The sequence shown here is derived from an EMBL/GenBank/DDBJ whole genome shotgun (WGS) entry which is preliminary data.</text>
</comment>
<accession>A0A6L2P4D7</accession>
<dbReference type="EMBL" id="BKCJ010010829">
    <property type="protein sequence ID" value="GEU93328.1"/>
    <property type="molecule type" value="Genomic_DNA"/>
</dbReference>
<reference evidence="2" key="1">
    <citation type="journal article" date="2019" name="Sci. Rep.">
        <title>Draft genome of Tanacetum cinerariifolium, the natural source of mosquito coil.</title>
        <authorList>
            <person name="Yamashiro T."/>
            <person name="Shiraishi A."/>
            <person name="Satake H."/>
            <person name="Nakayama K."/>
        </authorList>
    </citation>
    <scope>NUCLEOTIDE SEQUENCE</scope>
</reference>
<name>A0A6L2P4D7_TANCI</name>
<sequence length="331" mass="36742">MEGVKAVALRRHSNQNIKIEPTVTLFRVFQTLYKQGNWFSFTKCCAPSPRHLDAAINDPRLLLVLLTWLIASACNGNVMGIHDFLCLPEWTGAEVQEEPHLDVKPTLQRLPFTALPMMRPMLLSRTLLQRILPLHTRSALAQSSDSTTRPSLFASDDDACVEIPLVTPFRSAAVIPSLGNQGGSFIAPTTEGSNTRDSQGKGIMVDDATTPSGGAKGNKRKKKIKSLSKILDNLHFKKARLSAALNQATILEAERDDEILWLKERLAEAFPFVAQTDYAFLNKIYEYAAEPLSVILKLEPEKLAYPANVPILRDTRVSPLIAKVWRSSKTP</sequence>
<dbReference type="AlphaFoldDB" id="A0A6L2P4D7"/>
<feature type="region of interest" description="Disordered" evidence="1">
    <location>
        <begin position="185"/>
        <end position="219"/>
    </location>
</feature>
<gene>
    <name evidence="2" type="ORF">Tci_065306</name>
</gene>
<organism evidence="2">
    <name type="scientific">Tanacetum cinerariifolium</name>
    <name type="common">Dalmatian daisy</name>
    <name type="synonym">Chrysanthemum cinerariifolium</name>
    <dbReference type="NCBI Taxonomy" id="118510"/>
    <lineage>
        <taxon>Eukaryota</taxon>
        <taxon>Viridiplantae</taxon>
        <taxon>Streptophyta</taxon>
        <taxon>Embryophyta</taxon>
        <taxon>Tracheophyta</taxon>
        <taxon>Spermatophyta</taxon>
        <taxon>Magnoliopsida</taxon>
        <taxon>eudicotyledons</taxon>
        <taxon>Gunneridae</taxon>
        <taxon>Pentapetalae</taxon>
        <taxon>asterids</taxon>
        <taxon>campanulids</taxon>
        <taxon>Asterales</taxon>
        <taxon>Asteraceae</taxon>
        <taxon>Asteroideae</taxon>
        <taxon>Anthemideae</taxon>
        <taxon>Anthemidinae</taxon>
        <taxon>Tanacetum</taxon>
    </lineage>
</organism>